<accession>A0AAD2JIN5</accession>
<proteinExistence type="predicted"/>
<reference evidence="2" key="1">
    <citation type="submission" date="2023-08" db="EMBL/GenBank/DDBJ databases">
        <authorList>
            <person name="Audoor S."/>
            <person name="Bilcke G."/>
        </authorList>
    </citation>
    <scope>NUCLEOTIDE SEQUENCE</scope>
</reference>
<feature type="region of interest" description="Disordered" evidence="1">
    <location>
        <begin position="182"/>
        <end position="217"/>
    </location>
</feature>
<gene>
    <name evidence="2" type="ORF">CYCCA115_LOCUS13820</name>
</gene>
<feature type="compositionally biased region" description="Polar residues" evidence="1">
    <location>
        <begin position="62"/>
        <end position="72"/>
    </location>
</feature>
<keyword evidence="3" id="KW-1185">Reference proteome</keyword>
<dbReference type="AlphaFoldDB" id="A0AAD2JIN5"/>
<comment type="caution">
    <text evidence="2">The sequence shown here is derived from an EMBL/GenBank/DDBJ whole genome shotgun (WGS) entry which is preliminary data.</text>
</comment>
<dbReference type="EMBL" id="CAKOGP040001814">
    <property type="protein sequence ID" value="CAJ1952995.1"/>
    <property type="molecule type" value="Genomic_DNA"/>
</dbReference>
<name>A0AAD2JIN5_9STRA</name>
<organism evidence="2 3">
    <name type="scientific">Cylindrotheca closterium</name>
    <dbReference type="NCBI Taxonomy" id="2856"/>
    <lineage>
        <taxon>Eukaryota</taxon>
        <taxon>Sar</taxon>
        <taxon>Stramenopiles</taxon>
        <taxon>Ochrophyta</taxon>
        <taxon>Bacillariophyta</taxon>
        <taxon>Bacillariophyceae</taxon>
        <taxon>Bacillariophycidae</taxon>
        <taxon>Bacillariales</taxon>
        <taxon>Bacillariaceae</taxon>
        <taxon>Cylindrotheca</taxon>
    </lineage>
</organism>
<feature type="region of interest" description="Disordered" evidence="1">
    <location>
        <begin position="144"/>
        <end position="163"/>
    </location>
</feature>
<dbReference type="Proteomes" id="UP001295423">
    <property type="component" value="Unassembled WGS sequence"/>
</dbReference>
<feature type="region of interest" description="Disordered" evidence="1">
    <location>
        <begin position="1"/>
        <end position="72"/>
    </location>
</feature>
<evidence type="ECO:0000256" key="1">
    <source>
        <dbReference type="SAM" id="MobiDB-lite"/>
    </source>
</evidence>
<evidence type="ECO:0000313" key="3">
    <source>
        <dbReference type="Proteomes" id="UP001295423"/>
    </source>
</evidence>
<evidence type="ECO:0000313" key="2">
    <source>
        <dbReference type="EMBL" id="CAJ1952995.1"/>
    </source>
</evidence>
<sequence>MARIQHIHPASVLASPAPKSHREFRALRQPQEQPRTSKSGDRCQPPRSQSRSPMRATRPDYHTTSVPTQTTPLHMRVNSKHDRSETIMRLEQGGKVSDNRSLISDLDMESLKANPHWHPSRDPTFIPFVPPTEITIITKEPIREEPASAPPANRSSTSVVGGRNPITGADFVLRQSKEYNPAKVEEDHSSFNTSETEDILSDGYGSTETMMQGKSRKGLLRREISNLLLKKVNVFKRTGTPSRGVFRVQSRSGCMV</sequence>
<protein>
    <submittedName>
        <fullName evidence="2">Uncharacterized protein</fullName>
    </submittedName>
</protein>